<dbReference type="GO" id="GO:0008608">
    <property type="term" value="P:attachment of spindle microtubules to kinetochore"/>
    <property type="evidence" value="ECO:0007669"/>
    <property type="project" value="InterPro"/>
</dbReference>
<feature type="non-terminal residue" evidence="2">
    <location>
        <position position="365"/>
    </location>
</feature>
<dbReference type="EMBL" id="CAJVQA010009578">
    <property type="protein sequence ID" value="CAG8687460.1"/>
    <property type="molecule type" value="Genomic_DNA"/>
</dbReference>
<organism evidence="2 3">
    <name type="scientific">Cetraspora pellucida</name>
    <dbReference type="NCBI Taxonomy" id="1433469"/>
    <lineage>
        <taxon>Eukaryota</taxon>
        <taxon>Fungi</taxon>
        <taxon>Fungi incertae sedis</taxon>
        <taxon>Mucoromycota</taxon>
        <taxon>Glomeromycotina</taxon>
        <taxon>Glomeromycetes</taxon>
        <taxon>Diversisporales</taxon>
        <taxon>Gigasporaceae</taxon>
        <taxon>Cetraspora</taxon>
    </lineage>
</organism>
<gene>
    <name evidence="2" type="ORF">CPELLU_LOCUS11102</name>
</gene>
<accession>A0A9N9EPD7</accession>
<evidence type="ECO:0000256" key="1">
    <source>
        <dbReference type="SAM" id="MobiDB-lite"/>
    </source>
</evidence>
<comment type="caution">
    <text evidence="2">The sequence shown here is derived from an EMBL/GenBank/DDBJ whole genome shotgun (WGS) entry which is preliminary data.</text>
</comment>
<dbReference type="OrthoDB" id="2421437at2759"/>
<dbReference type="AlphaFoldDB" id="A0A9N9EPD7"/>
<sequence>MYTPNIPTNYLQSLRECVQRLQDSSVKVYELVTEAEIREAQSSLAVQLEPRVNNLLLKAEDMLKELEKRENMLQEEADRREHELDAELKKAQLDSLQYSTRKNVHAKSSARQSGQTRQQNQEQAKRLKEVKKKVERMAKVVAQLEEEYNQKEMELQLQKQRVATEKRPSAIKAPKKSMRKKSLSSSALAAVEEQIRDIDILIGEKREILDEQQSLSLEVLQAAETPLDEDLKWNQYQTQSEFFKHILQQIASNFNWPSDAVLDFEMACNSYSDSLDNVHFEATSSLQKNMHKGVENMKILAKLFYPTDNIGVTVAVLVENLLQAEQNEKYIKELRKEFPPEQERLHRLQTAITLLNRLEIAEIRD</sequence>
<feature type="region of interest" description="Disordered" evidence="1">
    <location>
        <begin position="96"/>
        <end position="130"/>
    </location>
</feature>
<dbReference type="Proteomes" id="UP000789759">
    <property type="component" value="Unassembled WGS sequence"/>
</dbReference>
<dbReference type="InterPro" id="IPR013251">
    <property type="entry name" value="DASH_Spc19"/>
</dbReference>
<reference evidence="2" key="1">
    <citation type="submission" date="2021-06" db="EMBL/GenBank/DDBJ databases">
        <authorList>
            <person name="Kallberg Y."/>
            <person name="Tangrot J."/>
            <person name="Rosling A."/>
        </authorList>
    </citation>
    <scope>NUCLEOTIDE SEQUENCE</scope>
    <source>
        <strain evidence="2">FL966</strain>
    </source>
</reference>
<dbReference type="GO" id="GO:0005876">
    <property type="term" value="C:spindle microtubule"/>
    <property type="evidence" value="ECO:0007669"/>
    <property type="project" value="InterPro"/>
</dbReference>
<evidence type="ECO:0000313" key="3">
    <source>
        <dbReference type="Proteomes" id="UP000789759"/>
    </source>
</evidence>
<feature type="compositionally biased region" description="Polar residues" evidence="1">
    <location>
        <begin position="109"/>
        <end position="122"/>
    </location>
</feature>
<keyword evidence="3" id="KW-1185">Reference proteome</keyword>
<dbReference type="Pfam" id="PF08287">
    <property type="entry name" value="DASH_Spc19"/>
    <property type="match status" value="1"/>
</dbReference>
<dbReference type="GO" id="GO:0042729">
    <property type="term" value="C:DASH complex"/>
    <property type="evidence" value="ECO:0007669"/>
    <property type="project" value="InterPro"/>
</dbReference>
<proteinExistence type="predicted"/>
<name>A0A9N9EPD7_9GLOM</name>
<evidence type="ECO:0000313" key="2">
    <source>
        <dbReference type="EMBL" id="CAG8687460.1"/>
    </source>
</evidence>
<protein>
    <submittedName>
        <fullName evidence="2">8351_t:CDS:1</fullName>
    </submittedName>
</protein>